<evidence type="ECO:0000313" key="1">
    <source>
        <dbReference type="EMBL" id="QCD83368.1"/>
    </source>
</evidence>
<dbReference type="EMBL" id="CP039346">
    <property type="protein sequence ID" value="QCD83369.1"/>
    <property type="molecule type" value="Genomic_DNA"/>
</dbReference>
<dbReference type="EMBL" id="CP039346">
    <property type="protein sequence ID" value="QCD83368.1"/>
    <property type="molecule type" value="Genomic_DNA"/>
</dbReference>
<dbReference type="AlphaFoldDB" id="A0A4D6L4F8"/>
<sequence>MKLCEFERFSNAGLAAEWWRKKEARVRCGGCRGSDARRRWRRSERGRHSDWRRGWFELGAVLVATGGIGEDGGCCPDECSHSICRHEHGGGRGMLGETMQSRELQRCSTVAAVFDEGATGGCFLECATVAGRGRGDCGVGWWGREREREEFKVRVLVV</sequence>
<accession>A0A4D6L4F8</accession>
<name>A0A4D6L4F8_VIGUN</name>
<organism evidence="2 3">
    <name type="scientific">Vigna unguiculata</name>
    <name type="common">Cowpea</name>
    <dbReference type="NCBI Taxonomy" id="3917"/>
    <lineage>
        <taxon>Eukaryota</taxon>
        <taxon>Viridiplantae</taxon>
        <taxon>Streptophyta</taxon>
        <taxon>Embryophyta</taxon>
        <taxon>Tracheophyta</taxon>
        <taxon>Spermatophyta</taxon>
        <taxon>Magnoliopsida</taxon>
        <taxon>eudicotyledons</taxon>
        <taxon>Gunneridae</taxon>
        <taxon>Pentapetalae</taxon>
        <taxon>rosids</taxon>
        <taxon>fabids</taxon>
        <taxon>Fabales</taxon>
        <taxon>Fabaceae</taxon>
        <taxon>Papilionoideae</taxon>
        <taxon>50 kb inversion clade</taxon>
        <taxon>NPAAA clade</taxon>
        <taxon>indigoferoid/millettioid clade</taxon>
        <taxon>Phaseoleae</taxon>
        <taxon>Vigna</taxon>
    </lineage>
</organism>
<dbReference type="Proteomes" id="UP000501690">
    <property type="component" value="Linkage Group LG2"/>
</dbReference>
<evidence type="ECO:0000313" key="2">
    <source>
        <dbReference type="EMBL" id="QCD83369.1"/>
    </source>
</evidence>
<reference evidence="2 3" key="1">
    <citation type="submission" date="2019-04" db="EMBL/GenBank/DDBJ databases">
        <title>An improved genome assembly and genetic linkage map for asparagus bean, Vigna unguiculata ssp. sesquipedialis.</title>
        <authorList>
            <person name="Xia Q."/>
            <person name="Zhang R."/>
            <person name="Dong Y."/>
        </authorList>
    </citation>
    <scope>NUCLEOTIDE SEQUENCE [LARGE SCALE GENOMIC DNA]</scope>
    <source>
        <tissue evidence="2">Leaf</tissue>
    </source>
</reference>
<proteinExistence type="predicted"/>
<gene>
    <name evidence="1" type="ORF">DEO72_LG2g3712</name>
    <name evidence="2" type="ORF">DEO72_LG2g3713</name>
</gene>
<keyword evidence="3" id="KW-1185">Reference proteome</keyword>
<protein>
    <submittedName>
        <fullName evidence="2">Uncharacterized protein</fullName>
    </submittedName>
</protein>
<evidence type="ECO:0000313" key="3">
    <source>
        <dbReference type="Proteomes" id="UP000501690"/>
    </source>
</evidence>